<comment type="caution">
    <text evidence="3">The sequence shown here is derived from an EMBL/GenBank/DDBJ whole genome shotgun (WGS) entry which is preliminary data.</text>
</comment>
<dbReference type="PROSITE" id="PS51029">
    <property type="entry name" value="MADF"/>
    <property type="match status" value="1"/>
</dbReference>
<reference evidence="3 4" key="1">
    <citation type="submission" date="2023-01" db="EMBL/GenBank/DDBJ databases">
        <authorList>
            <person name="Whitehead M."/>
        </authorList>
    </citation>
    <scope>NUCLEOTIDE SEQUENCE [LARGE SCALE GENOMIC DNA]</scope>
</reference>
<dbReference type="PANTHER" id="PTHR12243">
    <property type="entry name" value="MADF DOMAIN TRANSCRIPTION FACTOR"/>
    <property type="match status" value="1"/>
</dbReference>
<dbReference type="InterPro" id="IPR039353">
    <property type="entry name" value="TF_Adf1"/>
</dbReference>
<feature type="region of interest" description="Disordered" evidence="1">
    <location>
        <begin position="298"/>
        <end position="399"/>
    </location>
</feature>
<feature type="region of interest" description="Disordered" evidence="1">
    <location>
        <begin position="256"/>
        <end position="279"/>
    </location>
</feature>
<feature type="domain" description="MADF" evidence="2">
    <location>
        <begin position="7"/>
        <end position="100"/>
    </location>
</feature>
<dbReference type="AlphaFoldDB" id="A0AAV0WJB1"/>
<evidence type="ECO:0000256" key="1">
    <source>
        <dbReference type="SAM" id="MobiDB-lite"/>
    </source>
</evidence>
<evidence type="ECO:0000259" key="2">
    <source>
        <dbReference type="PROSITE" id="PS51029"/>
    </source>
</evidence>
<accession>A0AAV0WJB1</accession>
<gene>
    <name evidence="3" type="ORF">MEUPH1_LOCUS11827</name>
</gene>
<dbReference type="GO" id="GO:0005667">
    <property type="term" value="C:transcription regulator complex"/>
    <property type="evidence" value="ECO:0007669"/>
    <property type="project" value="TreeGrafter"/>
</dbReference>
<evidence type="ECO:0000313" key="4">
    <source>
        <dbReference type="Proteomes" id="UP001160148"/>
    </source>
</evidence>
<dbReference type="InterPro" id="IPR006578">
    <property type="entry name" value="MADF-dom"/>
</dbReference>
<sequence length="462" mass="51452">MKIDVAKLINEISKHPEIYNPDHKDFSNKEIRDNIFNTVINKEMNGIKGEILQRKWDQILNKYANFIRKLSNDDSSERVLEQFMEWPWTKPMRMFKPYVRKQFQIPEFQSSRQLIPDMDIDMSHIPISALQPSQMTPIINGLPGDDVTSGSEFPFPIPTGQGPVQGNGSAGPELTVQYAHSLTAPTTNEGFSNAIETPATPRPAVTHPIPEPSLEIQRASSVGIIEIPVMSNIGFMRPRIMGPISQARLSQFLQENMNGIGSPSSSARSSTDDDDGLNQLGRSITASMLQDLRRMVTIGPFPDDDEDNDDDEEDDDDESGADDEIATDEEAVSTVDDGPSSAKKIRLQDQSGEDSDKIDKGCTGADGDTSHVGDDEEDGRSDALPDLPQPKPAIKRGPSDFSAQEHIFLAWAKTMSTFTAKRQATIKMQINKIMSEAEFEDLDDEFFAANRKPRRPIYTSRY</sequence>
<dbReference type="GO" id="GO:0005634">
    <property type="term" value="C:nucleus"/>
    <property type="evidence" value="ECO:0007669"/>
    <property type="project" value="TreeGrafter"/>
</dbReference>
<evidence type="ECO:0000313" key="3">
    <source>
        <dbReference type="EMBL" id="CAI6356045.1"/>
    </source>
</evidence>
<name>A0AAV0WJB1_9HEMI</name>
<dbReference type="PANTHER" id="PTHR12243:SF67">
    <property type="entry name" value="COREPRESSOR OF PANGOLIN, ISOFORM A-RELATED"/>
    <property type="match status" value="1"/>
</dbReference>
<dbReference type="GO" id="GO:0006357">
    <property type="term" value="P:regulation of transcription by RNA polymerase II"/>
    <property type="evidence" value="ECO:0007669"/>
    <property type="project" value="TreeGrafter"/>
</dbReference>
<dbReference type="Pfam" id="PF10545">
    <property type="entry name" value="MADF_DNA_bdg"/>
    <property type="match status" value="1"/>
</dbReference>
<organism evidence="3 4">
    <name type="scientific">Macrosiphum euphorbiae</name>
    <name type="common">potato aphid</name>
    <dbReference type="NCBI Taxonomy" id="13131"/>
    <lineage>
        <taxon>Eukaryota</taxon>
        <taxon>Metazoa</taxon>
        <taxon>Ecdysozoa</taxon>
        <taxon>Arthropoda</taxon>
        <taxon>Hexapoda</taxon>
        <taxon>Insecta</taxon>
        <taxon>Pterygota</taxon>
        <taxon>Neoptera</taxon>
        <taxon>Paraneoptera</taxon>
        <taxon>Hemiptera</taxon>
        <taxon>Sternorrhyncha</taxon>
        <taxon>Aphidomorpha</taxon>
        <taxon>Aphidoidea</taxon>
        <taxon>Aphididae</taxon>
        <taxon>Macrosiphini</taxon>
        <taxon>Macrosiphum</taxon>
    </lineage>
</organism>
<protein>
    <recommendedName>
        <fullName evidence="2">MADF domain-containing protein</fullName>
    </recommendedName>
</protein>
<feature type="compositionally biased region" description="Acidic residues" evidence="1">
    <location>
        <begin position="302"/>
        <end position="331"/>
    </location>
</feature>
<dbReference type="EMBL" id="CARXXK010000002">
    <property type="protein sequence ID" value="CAI6356045.1"/>
    <property type="molecule type" value="Genomic_DNA"/>
</dbReference>
<proteinExistence type="predicted"/>
<keyword evidence="4" id="KW-1185">Reference proteome</keyword>
<dbReference type="Proteomes" id="UP001160148">
    <property type="component" value="Unassembled WGS sequence"/>
</dbReference>